<feature type="transmembrane region" description="Helical" evidence="1">
    <location>
        <begin position="101"/>
        <end position="120"/>
    </location>
</feature>
<dbReference type="AlphaFoldDB" id="A0A077DEH7"/>
<dbReference type="EMBL" id="CP009238">
    <property type="protein sequence ID" value="AIL33230.1"/>
    <property type="molecule type" value="Genomic_DNA"/>
</dbReference>
<gene>
    <name evidence="2" type="ORF">IX83_07930</name>
</gene>
<proteinExistence type="predicted"/>
<dbReference type="HOGENOM" id="CLU_1944490_0_0_4"/>
<name>A0A077DEH7_9BURK</name>
<dbReference type="STRING" id="1072685.IX83_07930"/>
<sequence length="129" mass="14666">MNYIKLYYKCLGGLFLALLITSILALIIVNTSNPQMAVPVDQWILYLLQTMFKSAAILFILAFVGVGIMMYLPFPAWILGAVTLSIMTLLSTVGSSNWKDYLFINSVFVLFEILLVGWFTRRDPLKKFK</sequence>
<organism evidence="2 3">
    <name type="scientific">Basilea psittacipulmonis DSM 24701</name>
    <dbReference type="NCBI Taxonomy" id="1072685"/>
    <lineage>
        <taxon>Bacteria</taxon>
        <taxon>Pseudomonadati</taxon>
        <taxon>Pseudomonadota</taxon>
        <taxon>Betaproteobacteria</taxon>
        <taxon>Burkholderiales</taxon>
        <taxon>Alcaligenaceae</taxon>
        <taxon>Basilea</taxon>
    </lineage>
</organism>
<evidence type="ECO:0000313" key="3">
    <source>
        <dbReference type="Proteomes" id="UP000028945"/>
    </source>
</evidence>
<keyword evidence="1" id="KW-1133">Transmembrane helix</keyword>
<dbReference type="RefSeq" id="WP_038501017.1">
    <property type="nucleotide sequence ID" value="NZ_AFWK01000023.1"/>
</dbReference>
<feature type="transmembrane region" description="Helical" evidence="1">
    <location>
        <begin position="43"/>
        <end position="64"/>
    </location>
</feature>
<keyword evidence="3" id="KW-1185">Reference proteome</keyword>
<feature type="transmembrane region" description="Helical" evidence="1">
    <location>
        <begin position="12"/>
        <end position="31"/>
    </location>
</feature>
<evidence type="ECO:0000256" key="1">
    <source>
        <dbReference type="SAM" id="Phobius"/>
    </source>
</evidence>
<feature type="transmembrane region" description="Helical" evidence="1">
    <location>
        <begin position="76"/>
        <end position="95"/>
    </location>
</feature>
<protein>
    <submittedName>
        <fullName evidence="2">Uncharacterized protein</fullName>
    </submittedName>
</protein>
<reference evidence="2 3" key="1">
    <citation type="journal article" date="2014" name="BMC Genomics">
        <title>A genomic perspective on a new bacterial genus and species from the Alcaligenaceae family, Basilea psittacipulmonis.</title>
        <authorList>
            <person name="Whiteson K.L."/>
            <person name="Hernandez D."/>
            <person name="Lazarevic V."/>
            <person name="Gaia N."/>
            <person name="Farinelli L."/>
            <person name="Francois P."/>
            <person name="Pilo P."/>
            <person name="Frey J."/>
            <person name="Schrenzel J."/>
        </authorList>
    </citation>
    <scope>NUCLEOTIDE SEQUENCE [LARGE SCALE GENOMIC DNA]</scope>
    <source>
        <strain evidence="2 3">DSM 24701</strain>
    </source>
</reference>
<keyword evidence="1" id="KW-0812">Transmembrane</keyword>
<evidence type="ECO:0000313" key="2">
    <source>
        <dbReference type="EMBL" id="AIL33230.1"/>
    </source>
</evidence>
<accession>A0A077DEH7</accession>
<keyword evidence="1" id="KW-0472">Membrane</keyword>
<dbReference type="Proteomes" id="UP000028945">
    <property type="component" value="Chromosome"/>
</dbReference>
<dbReference type="KEGG" id="bpsi:IX83_07930"/>